<dbReference type="AlphaFoldDB" id="A0AAV4PH50"/>
<evidence type="ECO:0000313" key="2">
    <source>
        <dbReference type="Proteomes" id="UP001054837"/>
    </source>
</evidence>
<gene>
    <name evidence="1" type="ORF">CDAR_459231</name>
</gene>
<dbReference type="EMBL" id="BPLQ01002893">
    <property type="protein sequence ID" value="GIX96298.1"/>
    <property type="molecule type" value="Genomic_DNA"/>
</dbReference>
<sequence>MRALPYGYKSGFFRDSREERCVLVERRTLVYDGPGKQFYLPPSRAVISLRPKANLSAEITGYVTPQPHCKPNSAIPPRGRPSSRNSNGCNHCAGSVVFLILVQSMWIAEHGRSFKSNNQRNWDVTPKSLVRLISRLFGSKPPHNQQLVDFGEKQLHSPLPWGSQMKLAVICSD</sequence>
<comment type="caution">
    <text evidence="1">The sequence shown here is derived from an EMBL/GenBank/DDBJ whole genome shotgun (WGS) entry which is preliminary data.</text>
</comment>
<name>A0AAV4PH50_9ARAC</name>
<protein>
    <submittedName>
        <fullName evidence="1">Uncharacterized protein</fullName>
    </submittedName>
</protein>
<organism evidence="1 2">
    <name type="scientific">Caerostris darwini</name>
    <dbReference type="NCBI Taxonomy" id="1538125"/>
    <lineage>
        <taxon>Eukaryota</taxon>
        <taxon>Metazoa</taxon>
        <taxon>Ecdysozoa</taxon>
        <taxon>Arthropoda</taxon>
        <taxon>Chelicerata</taxon>
        <taxon>Arachnida</taxon>
        <taxon>Araneae</taxon>
        <taxon>Araneomorphae</taxon>
        <taxon>Entelegynae</taxon>
        <taxon>Araneoidea</taxon>
        <taxon>Araneidae</taxon>
        <taxon>Caerostris</taxon>
    </lineage>
</organism>
<keyword evidence="2" id="KW-1185">Reference proteome</keyword>
<proteinExistence type="predicted"/>
<evidence type="ECO:0000313" key="1">
    <source>
        <dbReference type="EMBL" id="GIX96298.1"/>
    </source>
</evidence>
<accession>A0AAV4PH50</accession>
<dbReference type="Proteomes" id="UP001054837">
    <property type="component" value="Unassembled WGS sequence"/>
</dbReference>
<reference evidence="1 2" key="1">
    <citation type="submission" date="2021-06" db="EMBL/GenBank/DDBJ databases">
        <title>Caerostris darwini draft genome.</title>
        <authorList>
            <person name="Kono N."/>
            <person name="Arakawa K."/>
        </authorList>
    </citation>
    <scope>NUCLEOTIDE SEQUENCE [LARGE SCALE GENOMIC DNA]</scope>
</reference>